<dbReference type="SUPFAM" id="SSF53187">
    <property type="entry name" value="Zn-dependent exopeptidases"/>
    <property type="match status" value="1"/>
</dbReference>
<dbReference type="Gene3D" id="3.40.630.10">
    <property type="entry name" value="Zn peptidases"/>
    <property type="match status" value="1"/>
</dbReference>
<dbReference type="GO" id="GO:0016787">
    <property type="term" value="F:hydrolase activity"/>
    <property type="evidence" value="ECO:0007669"/>
    <property type="project" value="UniProtKB-KW"/>
</dbReference>
<organism evidence="6 7">
    <name type="scientific">Candidatus Uhrbacteria bacterium RIFOXYB2_FULL_57_15</name>
    <dbReference type="NCBI Taxonomy" id="1802422"/>
    <lineage>
        <taxon>Bacteria</taxon>
        <taxon>Candidatus Uhriibacteriota</taxon>
    </lineage>
</organism>
<evidence type="ECO:0000313" key="6">
    <source>
        <dbReference type="EMBL" id="OGL98661.1"/>
    </source>
</evidence>
<comment type="similarity">
    <text evidence="2">Belongs to the peptidase M20A family.</text>
</comment>
<name>A0A1F7W790_9BACT</name>
<keyword evidence="4" id="KW-0378">Hydrolase</keyword>
<evidence type="ECO:0000313" key="7">
    <source>
        <dbReference type="Proteomes" id="UP000176501"/>
    </source>
</evidence>
<evidence type="ECO:0000256" key="4">
    <source>
        <dbReference type="ARBA" id="ARBA00022801"/>
    </source>
</evidence>
<evidence type="ECO:0000256" key="3">
    <source>
        <dbReference type="ARBA" id="ARBA00022723"/>
    </source>
</evidence>
<evidence type="ECO:0000256" key="2">
    <source>
        <dbReference type="ARBA" id="ARBA00006247"/>
    </source>
</evidence>
<reference evidence="6 7" key="1">
    <citation type="journal article" date="2016" name="Nat. Commun.">
        <title>Thousands of microbial genomes shed light on interconnected biogeochemical processes in an aquifer system.</title>
        <authorList>
            <person name="Anantharaman K."/>
            <person name="Brown C.T."/>
            <person name="Hug L.A."/>
            <person name="Sharon I."/>
            <person name="Castelle C.J."/>
            <person name="Probst A.J."/>
            <person name="Thomas B.C."/>
            <person name="Singh A."/>
            <person name="Wilkins M.J."/>
            <person name="Karaoz U."/>
            <person name="Brodie E.L."/>
            <person name="Williams K.H."/>
            <person name="Hubbard S.S."/>
            <person name="Banfield J.F."/>
        </authorList>
    </citation>
    <scope>NUCLEOTIDE SEQUENCE [LARGE SCALE GENOMIC DNA]</scope>
</reference>
<keyword evidence="5" id="KW-0862">Zinc</keyword>
<accession>A0A1F7W790</accession>
<dbReference type="EMBL" id="MGFE01000017">
    <property type="protein sequence ID" value="OGL98661.1"/>
    <property type="molecule type" value="Genomic_DNA"/>
</dbReference>
<dbReference type="SUPFAM" id="SSF55031">
    <property type="entry name" value="Bacterial exopeptidase dimerisation domain"/>
    <property type="match status" value="1"/>
</dbReference>
<dbReference type="GO" id="GO:0046872">
    <property type="term" value="F:metal ion binding"/>
    <property type="evidence" value="ECO:0007669"/>
    <property type="project" value="UniProtKB-KW"/>
</dbReference>
<keyword evidence="3" id="KW-0479">Metal-binding</keyword>
<comment type="caution">
    <text evidence="6">The sequence shown here is derived from an EMBL/GenBank/DDBJ whole genome shotgun (WGS) entry which is preliminary data.</text>
</comment>
<dbReference type="InterPro" id="IPR036264">
    <property type="entry name" value="Bact_exopeptidase_dim_dom"/>
</dbReference>
<dbReference type="AlphaFoldDB" id="A0A1F7W790"/>
<dbReference type="Pfam" id="PF01546">
    <property type="entry name" value="Peptidase_M20"/>
    <property type="match status" value="1"/>
</dbReference>
<dbReference type="PROSITE" id="PS00758">
    <property type="entry name" value="ARGE_DAPE_CPG2_1"/>
    <property type="match status" value="1"/>
</dbReference>
<sequence>MKHGQDPVLSIVDELCRERGYRKDKGGPGEGAIAELVASKLRAFPWLTVMVEHLGDEIYNVLAFDGDPSEVELLIVGHLDTVIPSSEWTMEEFSDDGTFYYALGANDTRGGIAAALDAIGKAGRTSKVGYLFYGDEEYQFVGMKEFVRTHPDVAPRFGLSVCGGKAEAYLGWRACTEIELLFRGVPGHASRPWAGANAAEAVSRVTEAVRRACAESVSESGTAVNIAAIHAGSFSPPAFVRKDADSPFVSYDFERDYRLGKQESPPLANVANKIPDMAWALMDIRPGGKGVTAAFMERVAQEELAAFNAGREHRVTMEFHVNFEMPAYEADRELIRPMFDLFLPVHAGKSVPTASTGFVDVTLISGMHGTQFMCLSPAGARPHSGDESVKIASLLAYRDCIVSLLSGYKAPNSD</sequence>
<dbReference type="PANTHER" id="PTHR43808">
    <property type="entry name" value="ACETYLORNITHINE DEACETYLASE"/>
    <property type="match status" value="1"/>
</dbReference>
<evidence type="ECO:0000256" key="1">
    <source>
        <dbReference type="ARBA" id="ARBA00001947"/>
    </source>
</evidence>
<dbReference type="Gene3D" id="3.30.70.360">
    <property type="match status" value="1"/>
</dbReference>
<dbReference type="InterPro" id="IPR001261">
    <property type="entry name" value="ArgE/DapE_CS"/>
</dbReference>
<comment type="cofactor">
    <cofactor evidence="1">
        <name>Zn(2+)</name>
        <dbReference type="ChEBI" id="CHEBI:29105"/>
    </cofactor>
</comment>
<dbReference type="PANTHER" id="PTHR43808:SF8">
    <property type="entry name" value="PEPTIDASE M20 DIMERISATION DOMAIN-CONTAINING PROTEIN"/>
    <property type="match status" value="1"/>
</dbReference>
<protein>
    <submittedName>
        <fullName evidence="6">Uncharacterized protein</fullName>
    </submittedName>
</protein>
<gene>
    <name evidence="6" type="ORF">A2304_03085</name>
</gene>
<dbReference type="Proteomes" id="UP000176501">
    <property type="component" value="Unassembled WGS sequence"/>
</dbReference>
<proteinExistence type="inferred from homology"/>
<dbReference type="InterPro" id="IPR050072">
    <property type="entry name" value="Peptidase_M20A"/>
</dbReference>
<dbReference type="InterPro" id="IPR002933">
    <property type="entry name" value="Peptidase_M20"/>
</dbReference>
<evidence type="ECO:0000256" key="5">
    <source>
        <dbReference type="ARBA" id="ARBA00022833"/>
    </source>
</evidence>